<sequence length="216" mass="24723">MLIHRVFAVNLQKKLVLSILGPIWILQACLMSDALSNTEPVVFPPSNVLFGCILVAKPGFTNFIYFFLVPTVIFDAVAFALLAYGLQGRVRRGSQSTIFRLVLRDGIIYFAILFAINMTWTFTSRFLVDDLKNIFGFFNTSITVILMSRLTLHIRKYRPQTICWDTRTIINKHQSWPQKIIDFVTTMEEQDDETVTIGHNDSRALALRNMRARVGT</sequence>
<feature type="transmembrane region" description="Helical" evidence="1">
    <location>
        <begin position="134"/>
        <end position="152"/>
    </location>
</feature>
<evidence type="ECO:0000313" key="2">
    <source>
        <dbReference type="EMBL" id="KAL0947696.1"/>
    </source>
</evidence>
<proteinExistence type="predicted"/>
<organism evidence="2 3">
    <name type="scientific">Hohenbuehelia grisea</name>
    <dbReference type="NCBI Taxonomy" id="104357"/>
    <lineage>
        <taxon>Eukaryota</taxon>
        <taxon>Fungi</taxon>
        <taxon>Dikarya</taxon>
        <taxon>Basidiomycota</taxon>
        <taxon>Agaricomycotina</taxon>
        <taxon>Agaricomycetes</taxon>
        <taxon>Agaricomycetidae</taxon>
        <taxon>Agaricales</taxon>
        <taxon>Pleurotineae</taxon>
        <taxon>Pleurotaceae</taxon>
        <taxon>Hohenbuehelia</taxon>
    </lineage>
</organism>
<gene>
    <name evidence="2" type="ORF">HGRIS_013782</name>
</gene>
<dbReference type="PROSITE" id="PS51257">
    <property type="entry name" value="PROKAR_LIPOPROTEIN"/>
    <property type="match status" value="1"/>
</dbReference>
<feature type="transmembrane region" description="Helical" evidence="1">
    <location>
        <begin position="107"/>
        <end position="128"/>
    </location>
</feature>
<comment type="caution">
    <text evidence="2">The sequence shown here is derived from an EMBL/GenBank/DDBJ whole genome shotgun (WGS) entry which is preliminary data.</text>
</comment>
<dbReference type="Proteomes" id="UP001556367">
    <property type="component" value="Unassembled WGS sequence"/>
</dbReference>
<name>A0ABR3IWW6_9AGAR</name>
<keyword evidence="1" id="KW-0472">Membrane</keyword>
<feature type="transmembrane region" description="Helical" evidence="1">
    <location>
        <begin position="62"/>
        <end position="86"/>
    </location>
</feature>
<dbReference type="EMBL" id="JASNQZ010000015">
    <property type="protein sequence ID" value="KAL0947696.1"/>
    <property type="molecule type" value="Genomic_DNA"/>
</dbReference>
<keyword evidence="1" id="KW-0812">Transmembrane</keyword>
<keyword evidence="1" id="KW-1133">Transmembrane helix</keyword>
<reference evidence="3" key="1">
    <citation type="submission" date="2024-06" db="EMBL/GenBank/DDBJ databases">
        <title>Multi-omics analyses provide insights into the biosynthesis of the anticancer antibiotic pleurotin in Hohenbuehelia grisea.</title>
        <authorList>
            <person name="Weaver J.A."/>
            <person name="Alberti F."/>
        </authorList>
    </citation>
    <scope>NUCLEOTIDE SEQUENCE [LARGE SCALE GENOMIC DNA]</scope>
    <source>
        <strain evidence="3">T-177</strain>
    </source>
</reference>
<evidence type="ECO:0000256" key="1">
    <source>
        <dbReference type="SAM" id="Phobius"/>
    </source>
</evidence>
<evidence type="ECO:0000313" key="3">
    <source>
        <dbReference type="Proteomes" id="UP001556367"/>
    </source>
</evidence>
<protein>
    <submittedName>
        <fullName evidence="2">Uncharacterized protein</fullName>
    </submittedName>
</protein>
<keyword evidence="3" id="KW-1185">Reference proteome</keyword>
<accession>A0ABR3IWW6</accession>